<reference evidence="3" key="2">
    <citation type="submission" date="2025-09" db="UniProtKB">
        <authorList>
            <consortium name="Ensembl"/>
        </authorList>
    </citation>
    <scope>IDENTIFICATION</scope>
</reference>
<feature type="compositionally biased region" description="Polar residues" evidence="2">
    <location>
        <begin position="764"/>
        <end position="775"/>
    </location>
</feature>
<dbReference type="Ensembl" id="ENSCCET00000029270.1">
    <property type="protein sequence ID" value="ENSCCEP00000019243.1"/>
    <property type="gene ID" value="ENSCCEG00000017486.1"/>
</dbReference>
<feature type="compositionally biased region" description="Low complexity" evidence="2">
    <location>
        <begin position="436"/>
        <end position="455"/>
    </location>
</feature>
<feature type="coiled-coil region" evidence="1">
    <location>
        <begin position="92"/>
        <end position="195"/>
    </location>
</feature>
<feature type="coiled-coil region" evidence="1">
    <location>
        <begin position="223"/>
        <end position="264"/>
    </location>
</feature>
<proteinExistence type="predicted"/>
<name>A0A8C0V5L3_CYACU</name>
<reference evidence="3" key="1">
    <citation type="submission" date="2025-08" db="UniProtKB">
        <authorList>
            <consortium name="Ensembl"/>
        </authorList>
    </citation>
    <scope>IDENTIFICATION</scope>
</reference>
<keyword evidence="1" id="KW-0175">Coiled coil</keyword>
<dbReference type="Proteomes" id="UP000694410">
    <property type="component" value="Unplaced"/>
</dbReference>
<feature type="region of interest" description="Disordered" evidence="2">
    <location>
        <begin position="337"/>
        <end position="459"/>
    </location>
</feature>
<keyword evidence="4" id="KW-1185">Reference proteome</keyword>
<accession>A0A8C0V5L3</accession>
<dbReference type="AlphaFoldDB" id="A0A8C0V5L3"/>
<dbReference type="InterPro" id="IPR038820">
    <property type="entry name" value="CCDC171"/>
</dbReference>
<sequence length="775" mass="85311">MCLMFPFLSLFLKDPNSWLSGHSLISAARNSFSKLMDNLSVLMETVQGNPCGCRAYLERDSLIQRLACGLHRVNAQALEAGFYDRLPSTRNIAILQQEVFKLSRRLHTAEVESHSLHLQLAEFKWTFNEMQKDAEKAHRLQEQLNALQNKIITQDNIRDELDKALQREHEARLLLQEHQQRLQELSDRLELHTRADPDRNQVSKASLMSLHDATEELRRDQVLNHQKSLLKDIEQDRQRLHETLQEAEHALQQAAKDKELMINHMKAVDATLNAIKDQATASGAAAATLLPSLKFETLSEETVSSRPEVIAFQNVLKSFMELYSLASARHEALTTGRESSGVHIKPEAAVTPPAPPSKEPFWRRIGRQLAKTPPAHARDSNESVGPRFVPKGDAAPHDPESNDIFQPRVSPQASVTAPATPAPTLSPKDIFQPRVSPQASVTAPATPAPTLSPAAQWREPRHRHFSCAPESQLDQNYGQDFWLLQPETDLSSDVICHSTHTVSGSNTTAGVRPDRNYTLSASNIPSSVVTGRNYSMSETNIPSSVTPGRTGFGSSMDISSHVIPGRNYSMSGINIPSIVTPGSTGFGSSMDISSHMRPIRTYSTSETNIPSSVTPGSTGFGSSMDISSHMRPIRTYSMSETNIPSSVTPGSTSFGSSMDISSHMRPIRTYRVSSANTSNVTPSRRGIGSSLDTFINLIPTTTDTGSSMDASSRMTQSRTFTVSSVNMPSRLTENRTGTGSSVNTSFHFRPHRTSSLPSVRSSSQDESSTRRNQGI</sequence>
<protein>
    <submittedName>
        <fullName evidence="3">Uncharacterized protein</fullName>
    </submittedName>
</protein>
<evidence type="ECO:0000256" key="2">
    <source>
        <dbReference type="SAM" id="MobiDB-lite"/>
    </source>
</evidence>
<evidence type="ECO:0000256" key="1">
    <source>
        <dbReference type="SAM" id="Coils"/>
    </source>
</evidence>
<evidence type="ECO:0000313" key="3">
    <source>
        <dbReference type="Ensembl" id="ENSCCEP00000019243.1"/>
    </source>
</evidence>
<evidence type="ECO:0000313" key="4">
    <source>
        <dbReference type="Proteomes" id="UP000694410"/>
    </source>
</evidence>
<dbReference type="PANTHER" id="PTHR47899:SF1">
    <property type="entry name" value="COILED-COIL DOMAIN-CONTAINING PROTEIN 171"/>
    <property type="match status" value="1"/>
</dbReference>
<organism evidence="3 4">
    <name type="scientific">Cyanistes caeruleus</name>
    <name type="common">Eurasian blue tit</name>
    <name type="synonym">Parus caeruleus</name>
    <dbReference type="NCBI Taxonomy" id="156563"/>
    <lineage>
        <taxon>Eukaryota</taxon>
        <taxon>Metazoa</taxon>
        <taxon>Chordata</taxon>
        <taxon>Craniata</taxon>
        <taxon>Vertebrata</taxon>
        <taxon>Euteleostomi</taxon>
        <taxon>Archelosauria</taxon>
        <taxon>Archosauria</taxon>
        <taxon>Dinosauria</taxon>
        <taxon>Saurischia</taxon>
        <taxon>Theropoda</taxon>
        <taxon>Coelurosauria</taxon>
        <taxon>Aves</taxon>
        <taxon>Neognathae</taxon>
        <taxon>Neoaves</taxon>
        <taxon>Telluraves</taxon>
        <taxon>Australaves</taxon>
        <taxon>Passeriformes</taxon>
        <taxon>Paridae</taxon>
        <taxon>Cyanistes</taxon>
    </lineage>
</organism>
<feature type="compositionally biased region" description="Polar residues" evidence="2">
    <location>
        <begin position="726"/>
        <end position="746"/>
    </location>
</feature>
<feature type="region of interest" description="Disordered" evidence="2">
    <location>
        <begin position="726"/>
        <end position="775"/>
    </location>
</feature>
<dbReference type="PANTHER" id="PTHR47899">
    <property type="entry name" value="COILED-COIL DOMAIN-CONTAINING PROTEIN 171"/>
    <property type="match status" value="1"/>
</dbReference>